<dbReference type="GO" id="GO:0003700">
    <property type="term" value="F:DNA-binding transcription factor activity"/>
    <property type="evidence" value="ECO:0007669"/>
    <property type="project" value="TreeGrafter"/>
</dbReference>
<dbReference type="PROSITE" id="PS50932">
    <property type="entry name" value="HTH_LACI_2"/>
    <property type="match status" value="1"/>
</dbReference>
<dbReference type="HOGENOM" id="CLU_037628_6_1_0"/>
<dbReference type="GO" id="GO:0000976">
    <property type="term" value="F:transcription cis-regulatory region binding"/>
    <property type="evidence" value="ECO:0007669"/>
    <property type="project" value="TreeGrafter"/>
</dbReference>
<evidence type="ECO:0000313" key="5">
    <source>
        <dbReference type="EMBL" id="GAK48937.1"/>
    </source>
</evidence>
<dbReference type="Gene3D" id="3.40.50.2300">
    <property type="match status" value="2"/>
</dbReference>
<dbReference type="SMART" id="SM00354">
    <property type="entry name" value="HTH_LACI"/>
    <property type="match status" value="1"/>
</dbReference>
<evidence type="ECO:0000259" key="4">
    <source>
        <dbReference type="PROSITE" id="PS50932"/>
    </source>
</evidence>
<keyword evidence="1" id="KW-0805">Transcription regulation</keyword>
<dbReference type="SUPFAM" id="SSF53822">
    <property type="entry name" value="Periplasmic binding protein-like I"/>
    <property type="match status" value="1"/>
</dbReference>
<dbReference type="CDD" id="cd01392">
    <property type="entry name" value="HTH_LacI"/>
    <property type="match status" value="1"/>
</dbReference>
<feature type="domain" description="HTH lacI-type" evidence="4">
    <location>
        <begin position="9"/>
        <end position="63"/>
    </location>
</feature>
<protein>
    <submittedName>
        <fullName evidence="5">Transcriptional regulator</fullName>
    </submittedName>
</protein>
<dbReference type="InterPro" id="IPR046335">
    <property type="entry name" value="LacI/GalR-like_sensor"/>
</dbReference>
<dbReference type="AlphaFoldDB" id="A0A0S6VTT4"/>
<dbReference type="Gene3D" id="1.10.260.40">
    <property type="entry name" value="lambda repressor-like DNA-binding domains"/>
    <property type="match status" value="1"/>
</dbReference>
<dbReference type="InterPro" id="IPR028082">
    <property type="entry name" value="Peripla_BP_I"/>
</dbReference>
<keyword evidence="2" id="KW-0238">DNA-binding</keyword>
<evidence type="ECO:0000313" key="6">
    <source>
        <dbReference type="Proteomes" id="UP000030700"/>
    </source>
</evidence>
<dbReference type="PANTHER" id="PTHR30146:SF109">
    <property type="entry name" value="HTH-TYPE TRANSCRIPTIONAL REGULATOR GALS"/>
    <property type="match status" value="1"/>
</dbReference>
<gene>
    <name evidence="5" type="ORF">U14_00149</name>
</gene>
<proteinExistence type="predicted"/>
<dbReference type="EMBL" id="DF820455">
    <property type="protein sequence ID" value="GAK48937.1"/>
    <property type="molecule type" value="Genomic_DNA"/>
</dbReference>
<dbReference type="SUPFAM" id="SSF47413">
    <property type="entry name" value="lambda repressor-like DNA-binding domains"/>
    <property type="match status" value="1"/>
</dbReference>
<dbReference type="PANTHER" id="PTHR30146">
    <property type="entry name" value="LACI-RELATED TRANSCRIPTIONAL REPRESSOR"/>
    <property type="match status" value="1"/>
</dbReference>
<dbReference type="InterPro" id="IPR000843">
    <property type="entry name" value="HTH_LacI"/>
</dbReference>
<keyword evidence="6" id="KW-1185">Reference proteome</keyword>
<dbReference type="STRING" id="1499966.U14_00149"/>
<sequence>MTSAKKPRPNLRAIAERVDLSLTAVSLALRGDSSIPIETRQRVLLAAEELNYQYVPRQKKTAKSLLRIAFVIHDYGDHPVSANQFYGHILTGVEQACREQDASLSFVTLQHDHPVTAELPPVLTHDPSGILLASPYPDELIDRIRRESNAPIVLLDNILDNSPYDSVMADDVGGAYQATQYLLNKGHQQIVLISALLYHPTIIPSFRRRYWGYCAACIDAGVPPLPVAVVPSQLDPEISGLTDKYPEFEAWLDTLFAKYAPRPTAIFGVCDFLALTILRALQNMGLRIPNDVAVVGFDDYSMSRLTTPTLTTVHSYKKAMAWVAVKRLIDRIGGDQTPPQCITLETDLILRESS</sequence>
<accession>A0A0S6VTT4</accession>
<dbReference type="CDD" id="cd06267">
    <property type="entry name" value="PBP1_LacI_sugar_binding-like"/>
    <property type="match status" value="1"/>
</dbReference>
<reference evidence="5" key="1">
    <citation type="journal article" date="2015" name="PeerJ">
        <title>First genomic representation of candidate bacterial phylum KSB3 points to enhanced environmental sensing as a trigger of wastewater bulking.</title>
        <authorList>
            <person name="Sekiguchi Y."/>
            <person name="Ohashi A."/>
            <person name="Parks D.H."/>
            <person name="Yamauchi T."/>
            <person name="Tyson G.W."/>
            <person name="Hugenholtz P."/>
        </authorList>
    </citation>
    <scope>NUCLEOTIDE SEQUENCE [LARGE SCALE GENOMIC DNA]</scope>
</reference>
<keyword evidence="3" id="KW-0804">Transcription</keyword>
<dbReference type="InterPro" id="IPR010982">
    <property type="entry name" value="Lambda_DNA-bd_dom_sf"/>
</dbReference>
<evidence type="ECO:0000256" key="3">
    <source>
        <dbReference type="ARBA" id="ARBA00023163"/>
    </source>
</evidence>
<name>A0A0S6VTT4_9BACT</name>
<evidence type="ECO:0000256" key="2">
    <source>
        <dbReference type="ARBA" id="ARBA00023125"/>
    </source>
</evidence>
<dbReference type="Pfam" id="PF13377">
    <property type="entry name" value="Peripla_BP_3"/>
    <property type="match status" value="1"/>
</dbReference>
<dbReference type="Pfam" id="PF00356">
    <property type="entry name" value="LacI"/>
    <property type="match status" value="1"/>
</dbReference>
<organism evidence="5">
    <name type="scientific">Candidatus Moduliflexus flocculans</name>
    <dbReference type="NCBI Taxonomy" id="1499966"/>
    <lineage>
        <taxon>Bacteria</taxon>
        <taxon>Candidatus Moduliflexota</taxon>
        <taxon>Candidatus Moduliflexia</taxon>
        <taxon>Candidatus Moduliflexales</taxon>
        <taxon>Candidatus Moduliflexaceae</taxon>
    </lineage>
</organism>
<evidence type="ECO:0000256" key="1">
    <source>
        <dbReference type="ARBA" id="ARBA00023015"/>
    </source>
</evidence>
<dbReference type="Proteomes" id="UP000030700">
    <property type="component" value="Unassembled WGS sequence"/>
</dbReference>